<dbReference type="Proteomes" id="UP000787472">
    <property type="component" value="Unassembled WGS sequence"/>
</dbReference>
<gene>
    <name evidence="1" type="ORF">G8770_16260</name>
</gene>
<accession>A0A9E5MMS0</accession>
<comment type="caution">
    <text evidence="1">The sequence shown here is derived from an EMBL/GenBank/DDBJ whole genome shotgun (WGS) entry which is preliminary data.</text>
</comment>
<reference evidence="1" key="1">
    <citation type="submission" date="2020-03" db="EMBL/GenBank/DDBJ databases">
        <authorList>
            <person name="Guo F."/>
        </authorList>
    </citation>
    <scope>NUCLEOTIDE SEQUENCE</scope>
    <source>
        <strain evidence="1">JCM 30134</strain>
    </source>
</reference>
<dbReference type="Pfam" id="PF07586">
    <property type="entry name" value="HXXSHH"/>
    <property type="match status" value="1"/>
</dbReference>
<evidence type="ECO:0000313" key="2">
    <source>
        <dbReference type="Proteomes" id="UP000787472"/>
    </source>
</evidence>
<evidence type="ECO:0000313" key="1">
    <source>
        <dbReference type="EMBL" id="NHO67102.1"/>
    </source>
</evidence>
<dbReference type="InterPro" id="IPR011447">
    <property type="entry name" value="DUF1552"/>
</dbReference>
<sequence length="451" mass="49107">MISRKWSRRQVLKGMLRGSAVTVALPMLDLFLNDNGLALASGAPLPTRFGTWFWGCGINADRWIPDNLGPGYDLKAELKAIKAHQDKVSVLSGFNCVLGGKPDFMHWSGAMATLSGTAPTEGGVGYGNADAPTIDCLVADAFGSKTRFRSLEIACTGDPKVSYSMRKGSTVNPSEVDPVRLYKRLFGPEFQDPNSADFQPDPEIMLRQSVLSSIKDERQKLIRTVGAEDRARVDQYFTNVREMEEQLALMLQKPEPLEACELPRQPRKSELGPVWDTAVANHRVLGKLLVHALACNQTQVFNLAFTSATSNLRKPGASMAHHNLTHVDPVDPKLGYQPEAAFFIEGCMNEFAAFLDLMDSVKEGDGTLLDHSLILATSDTNSAKVHSIDSLPIMVAGRANGKLRSGRHIAGQGDPSSRVGLTIQQVLGMPVSSWGTEAMQTTKAIDELIET</sequence>
<name>A0A9E5MMS0_9GAMM</name>
<keyword evidence="2" id="KW-1185">Reference proteome</keyword>
<proteinExistence type="predicted"/>
<dbReference type="EMBL" id="JAAONZ010000014">
    <property type="protein sequence ID" value="NHO67102.1"/>
    <property type="molecule type" value="Genomic_DNA"/>
</dbReference>
<dbReference type="PROSITE" id="PS51318">
    <property type="entry name" value="TAT"/>
    <property type="match status" value="1"/>
</dbReference>
<protein>
    <submittedName>
        <fullName evidence="1">DUF1552 domain-containing protein</fullName>
    </submittedName>
</protein>
<organism evidence="1 2">
    <name type="scientific">Pseudomaricurvus hydrocarbonicus</name>
    <dbReference type="NCBI Taxonomy" id="1470433"/>
    <lineage>
        <taxon>Bacteria</taxon>
        <taxon>Pseudomonadati</taxon>
        <taxon>Pseudomonadota</taxon>
        <taxon>Gammaproteobacteria</taxon>
        <taxon>Cellvibrionales</taxon>
        <taxon>Cellvibrionaceae</taxon>
        <taxon>Pseudomaricurvus</taxon>
    </lineage>
</organism>
<dbReference type="InterPro" id="IPR006311">
    <property type="entry name" value="TAT_signal"/>
</dbReference>
<dbReference type="AlphaFoldDB" id="A0A9E5MMS0"/>
<dbReference type="RefSeq" id="WP_167189163.1">
    <property type="nucleotide sequence ID" value="NZ_JAAONZ010000014.1"/>
</dbReference>